<dbReference type="Pfam" id="PF00107">
    <property type="entry name" value="ADH_zinc_N"/>
    <property type="match status" value="1"/>
</dbReference>
<evidence type="ECO:0000256" key="1">
    <source>
        <dbReference type="ARBA" id="ARBA00001947"/>
    </source>
</evidence>
<dbReference type="GO" id="GO:0006066">
    <property type="term" value="P:alcohol metabolic process"/>
    <property type="evidence" value="ECO:0007669"/>
    <property type="project" value="UniProtKB-ARBA"/>
</dbReference>
<evidence type="ECO:0000256" key="7">
    <source>
        <dbReference type="ARBA" id="ARBA00022857"/>
    </source>
</evidence>
<dbReference type="EMBL" id="KB020958">
    <property type="protein sequence ID" value="ELA27980.1"/>
    <property type="molecule type" value="Genomic_DNA"/>
</dbReference>
<comment type="cofactor">
    <cofactor evidence="1 11">
        <name>Zn(2+)</name>
        <dbReference type="ChEBI" id="CHEBI:29105"/>
    </cofactor>
</comment>
<dbReference type="EMBL" id="ANPB02000001">
    <property type="protein sequence ID" value="KAF4491054.1"/>
    <property type="molecule type" value="Genomic_DNA"/>
</dbReference>
<evidence type="ECO:0000256" key="10">
    <source>
        <dbReference type="ARBA" id="ARBA00050997"/>
    </source>
</evidence>
<dbReference type="InterPro" id="IPR013154">
    <property type="entry name" value="ADH-like_N"/>
</dbReference>
<evidence type="ECO:0000256" key="4">
    <source>
        <dbReference type="ARBA" id="ARBA00022553"/>
    </source>
</evidence>
<evidence type="ECO:0000256" key="3">
    <source>
        <dbReference type="ARBA" id="ARBA00011738"/>
    </source>
</evidence>
<accession>L2FP89</accession>
<dbReference type="InParanoid" id="L2FP89"/>
<keyword evidence="4" id="KW-0597">Phosphoprotein</keyword>
<keyword evidence="15" id="KW-1185">Reference proteome</keyword>
<evidence type="ECO:0000256" key="5">
    <source>
        <dbReference type="ARBA" id="ARBA00022723"/>
    </source>
</evidence>
<evidence type="ECO:0000256" key="9">
    <source>
        <dbReference type="ARBA" id="ARBA00024074"/>
    </source>
</evidence>
<dbReference type="AlphaFoldDB" id="L2FP89"/>
<dbReference type="Gene3D" id="3.40.50.720">
    <property type="entry name" value="NAD(P)-binding Rossmann-like Domain"/>
    <property type="match status" value="1"/>
</dbReference>
<dbReference type="Gene3D" id="3.90.180.10">
    <property type="entry name" value="Medium-chain alcohol dehydrogenases, catalytic domain"/>
    <property type="match status" value="1"/>
</dbReference>
<reference evidence="14 15" key="3">
    <citation type="submission" date="2020-04" db="EMBL/GenBank/DDBJ databases">
        <title>Genome sequencing and assembly of multiple isolates from the Colletotrichum gloeosporioides species complex.</title>
        <authorList>
            <person name="Gan P."/>
            <person name="Shirasu K."/>
        </authorList>
    </citation>
    <scope>NUCLEOTIDE SEQUENCE [LARGE SCALE GENOMIC DNA]</scope>
    <source>
        <strain evidence="14 15">Nara gc5</strain>
    </source>
</reference>
<dbReference type="EC" id="1.1.1.2" evidence="9"/>
<name>L2FP89_COLFN</name>
<dbReference type="SMART" id="SM00829">
    <property type="entry name" value="PKS_ER"/>
    <property type="match status" value="1"/>
</dbReference>
<dbReference type="STRING" id="1213859.L2FP89"/>
<dbReference type="InterPro" id="IPR047109">
    <property type="entry name" value="CAD-like"/>
</dbReference>
<reference evidence="13" key="1">
    <citation type="submission" date="2012-08" db="EMBL/GenBank/DDBJ databases">
        <title>Genome analysis of Colletotrichum orbiculare and Colletotrichum fructicola.</title>
        <authorList>
            <person name="Gan P.H.P."/>
            <person name="Ikeda K."/>
            <person name="Irieda H."/>
            <person name="Narusaka M."/>
            <person name="O'Connell R.J."/>
            <person name="Narusaka Y."/>
            <person name="Takano Y."/>
            <person name="Kubo Y."/>
            <person name="Shirasu K."/>
        </authorList>
    </citation>
    <scope>NUCLEOTIDE SEQUENCE</scope>
    <source>
        <strain evidence="13">Nara gc5</strain>
    </source>
</reference>
<keyword evidence="7" id="KW-0521">NADP</keyword>
<evidence type="ECO:0000259" key="12">
    <source>
        <dbReference type="SMART" id="SM00829"/>
    </source>
</evidence>
<reference evidence="14 15" key="2">
    <citation type="submission" date="2012-08" db="EMBL/GenBank/DDBJ databases">
        <authorList>
            <person name="Gan P.H.P."/>
            <person name="Ikeda K."/>
            <person name="Irieda H."/>
            <person name="Narusaka M."/>
            <person name="O'Connell R.J."/>
            <person name="Narusaka Y."/>
            <person name="Takano Y."/>
            <person name="Kubo Y."/>
            <person name="Shirasu K."/>
        </authorList>
    </citation>
    <scope>NUCLEOTIDE SEQUENCE [LARGE SCALE GENOMIC DNA]</scope>
    <source>
        <strain evidence="14 15">Nara gc5</strain>
    </source>
</reference>
<evidence type="ECO:0000256" key="8">
    <source>
        <dbReference type="ARBA" id="ARBA00023002"/>
    </source>
</evidence>
<dbReference type="HOGENOM" id="CLU_026673_20_2_1"/>
<protein>
    <recommendedName>
        <fullName evidence="9">alcohol dehydrogenase (NADP(+))</fullName>
        <ecNumber evidence="9">1.1.1.2</ecNumber>
    </recommendedName>
</protein>
<dbReference type="PANTHER" id="PTHR42683">
    <property type="entry name" value="ALDEHYDE REDUCTASE"/>
    <property type="match status" value="1"/>
</dbReference>
<proteinExistence type="inferred from homology"/>
<keyword evidence="6 11" id="KW-0862">Zinc</keyword>
<comment type="similarity">
    <text evidence="2 11">Belongs to the zinc-containing alcohol dehydrogenase family.</text>
</comment>
<dbReference type="InterPro" id="IPR002328">
    <property type="entry name" value="ADH_Zn_CS"/>
</dbReference>
<dbReference type="RefSeq" id="XP_031884159.1">
    <property type="nucleotide sequence ID" value="XM_032036829.1"/>
</dbReference>
<dbReference type="InterPro" id="IPR011032">
    <property type="entry name" value="GroES-like_sf"/>
</dbReference>
<evidence type="ECO:0000256" key="2">
    <source>
        <dbReference type="ARBA" id="ARBA00008072"/>
    </source>
</evidence>
<evidence type="ECO:0000313" key="15">
    <source>
        <dbReference type="Proteomes" id="UP000011096"/>
    </source>
</evidence>
<dbReference type="FunFam" id="3.40.50.720:FF:000158">
    <property type="entry name" value="Zinc-binding alcohol dehydrogenase"/>
    <property type="match status" value="1"/>
</dbReference>
<evidence type="ECO:0000313" key="13">
    <source>
        <dbReference type="EMBL" id="ELA27980.1"/>
    </source>
</evidence>
<dbReference type="CDD" id="cd05283">
    <property type="entry name" value="CAD1"/>
    <property type="match status" value="1"/>
</dbReference>
<keyword evidence="8" id="KW-0560">Oxidoreductase</keyword>
<sequence length="355" mass="38613">MSTNLKFEGWVGEDPSAVNGNLVWKEFKPKEWEESDVDIRVTHSAICGSDIHTLRNDWGATSFPAVVGHEIVGVVVRVGRDAGEFIVGDVVGVGCQADSCRSRDGPCQDCDNDEENYCPKRVNTYDSTHRNGSPSYGGYSVYHRCPGHFVIKIPEGLAPEHAAPMLCGGVTVYAPLRRFGAGPGRRIGIIGVGGLGHFAIMFAKAMGASKVVALSRRSDKKEDALRLGADEYIAVAEDDKWSQTNARSLDLIISTVSSSKIPLKEYFGLLVVGGQYIQVGAPEEPLPVMALALIRPRISLTGSIIGSPQDIRAMFKLAAEKGVKPWIETRPMKEANEAVRDQVKGLPRFRYVLTN</sequence>
<dbReference type="SUPFAM" id="SSF51735">
    <property type="entry name" value="NAD(P)-binding Rossmann-fold domains"/>
    <property type="match status" value="1"/>
</dbReference>
<evidence type="ECO:0000313" key="14">
    <source>
        <dbReference type="EMBL" id="KAF4491054.1"/>
    </source>
</evidence>
<gene>
    <name evidence="14" type="primary">adhA-2</name>
    <name evidence="13" type="ORF">CGGC5_1440</name>
    <name evidence="14" type="ORF">CGGC5_v000265</name>
</gene>
<dbReference type="SUPFAM" id="SSF50129">
    <property type="entry name" value="GroES-like"/>
    <property type="match status" value="1"/>
</dbReference>
<dbReference type="GeneID" id="43620818"/>
<dbReference type="GO" id="GO:0008270">
    <property type="term" value="F:zinc ion binding"/>
    <property type="evidence" value="ECO:0007669"/>
    <property type="project" value="InterPro"/>
</dbReference>
<evidence type="ECO:0000256" key="11">
    <source>
        <dbReference type="RuleBase" id="RU361277"/>
    </source>
</evidence>
<dbReference type="PROSITE" id="PS00059">
    <property type="entry name" value="ADH_ZINC"/>
    <property type="match status" value="1"/>
</dbReference>
<dbReference type="GO" id="GO:0008106">
    <property type="term" value="F:alcohol dehydrogenase (NADP+) activity"/>
    <property type="evidence" value="ECO:0007669"/>
    <property type="project" value="UniProtKB-EC"/>
</dbReference>
<organism evidence="13">
    <name type="scientific">Colletotrichum fructicola (strain Nara gc5)</name>
    <name type="common">Anthracnose fungus</name>
    <name type="synonym">Colletotrichum gloeosporioides (strain Nara gc5)</name>
    <dbReference type="NCBI Taxonomy" id="1213859"/>
    <lineage>
        <taxon>Eukaryota</taxon>
        <taxon>Fungi</taxon>
        <taxon>Dikarya</taxon>
        <taxon>Ascomycota</taxon>
        <taxon>Pezizomycotina</taxon>
        <taxon>Sordariomycetes</taxon>
        <taxon>Hypocreomycetidae</taxon>
        <taxon>Glomerellales</taxon>
        <taxon>Glomerellaceae</taxon>
        <taxon>Colletotrichum</taxon>
        <taxon>Colletotrichum gloeosporioides species complex</taxon>
    </lineage>
</organism>
<feature type="domain" description="Enoyl reductase (ER)" evidence="12">
    <location>
        <begin position="17"/>
        <end position="353"/>
    </location>
</feature>
<dbReference type="OrthoDB" id="1879366at2759"/>
<dbReference type="InterPro" id="IPR020843">
    <property type="entry name" value="ER"/>
</dbReference>
<dbReference type="InterPro" id="IPR013149">
    <property type="entry name" value="ADH-like_C"/>
</dbReference>
<comment type="catalytic activity">
    <reaction evidence="10">
        <text>a primary alcohol + NADP(+) = an aldehyde + NADPH + H(+)</text>
        <dbReference type="Rhea" id="RHEA:15937"/>
        <dbReference type="ChEBI" id="CHEBI:15378"/>
        <dbReference type="ChEBI" id="CHEBI:15734"/>
        <dbReference type="ChEBI" id="CHEBI:17478"/>
        <dbReference type="ChEBI" id="CHEBI:57783"/>
        <dbReference type="ChEBI" id="CHEBI:58349"/>
        <dbReference type="EC" id="1.1.1.2"/>
    </reaction>
    <physiologicalReaction direction="left-to-right" evidence="10">
        <dbReference type="Rhea" id="RHEA:15938"/>
    </physiologicalReaction>
    <physiologicalReaction direction="right-to-left" evidence="10">
        <dbReference type="Rhea" id="RHEA:15939"/>
    </physiologicalReaction>
</comment>
<dbReference type="InterPro" id="IPR036291">
    <property type="entry name" value="NAD(P)-bd_dom_sf"/>
</dbReference>
<keyword evidence="5 11" id="KW-0479">Metal-binding</keyword>
<dbReference type="Pfam" id="PF08240">
    <property type="entry name" value="ADH_N"/>
    <property type="match status" value="1"/>
</dbReference>
<comment type="subunit">
    <text evidence="3">Homodimer.</text>
</comment>
<evidence type="ECO:0000256" key="6">
    <source>
        <dbReference type="ARBA" id="ARBA00022833"/>
    </source>
</evidence>
<dbReference type="Proteomes" id="UP000011096">
    <property type="component" value="Unassembled WGS sequence"/>
</dbReference>